<organism evidence="2 3">
    <name type="scientific">Deinococcus xinjiangensis</name>
    <dbReference type="NCBI Taxonomy" id="457454"/>
    <lineage>
        <taxon>Bacteria</taxon>
        <taxon>Thermotogati</taxon>
        <taxon>Deinococcota</taxon>
        <taxon>Deinococci</taxon>
        <taxon>Deinococcales</taxon>
        <taxon>Deinococcaceae</taxon>
        <taxon>Deinococcus</taxon>
    </lineage>
</organism>
<accession>A0ABP9VH53</accession>
<dbReference type="Proteomes" id="UP001458946">
    <property type="component" value="Unassembled WGS sequence"/>
</dbReference>
<keyword evidence="1" id="KW-0812">Transmembrane</keyword>
<evidence type="ECO:0000313" key="3">
    <source>
        <dbReference type="Proteomes" id="UP001458946"/>
    </source>
</evidence>
<dbReference type="EMBL" id="BAABRN010000035">
    <property type="protein sequence ID" value="GAA5503032.1"/>
    <property type="molecule type" value="Genomic_DNA"/>
</dbReference>
<proteinExistence type="predicted"/>
<evidence type="ECO:0000313" key="2">
    <source>
        <dbReference type="EMBL" id="GAA5503032.1"/>
    </source>
</evidence>
<gene>
    <name evidence="2" type="ORF">Dxin01_02781</name>
</gene>
<feature type="transmembrane region" description="Helical" evidence="1">
    <location>
        <begin position="26"/>
        <end position="48"/>
    </location>
</feature>
<keyword evidence="3" id="KW-1185">Reference proteome</keyword>
<feature type="transmembrane region" description="Helical" evidence="1">
    <location>
        <begin position="91"/>
        <end position="110"/>
    </location>
</feature>
<feature type="transmembrane region" description="Helical" evidence="1">
    <location>
        <begin position="122"/>
        <end position="142"/>
    </location>
</feature>
<protein>
    <submittedName>
        <fullName evidence="2">Uncharacterized protein</fullName>
    </submittedName>
</protein>
<sequence>MRPRDTLRYIGQAVAHPPPHANGWDWVAWTLRLVLMVVHLAFSLPAIIRPNIPLLYPSFSAFDDSIPFSAWGAGGVLAALLLWLLPPRVPFGLLSTAYSAFYLYLIGAMYQQSAGLLPGTLLYRSFGIMSGLLFMRALWIWAEQKTWFRVHVMREKHGR</sequence>
<keyword evidence="1" id="KW-0472">Membrane</keyword>
<name>A0ABP9VH53_9DEIO</name>
<evidence type="ECO:0000256" key="1">
    <source>
        <dbReference type="SAM" id="Phobius"/>
    </source>
</evidence>
<keyword evidence="1" id="KW-1133">Transmembrane helix</keyword>
<reference evidence="2 3" key="1">
    <citation type="submission" date="2024-02" db="EMBL/GenBank/DDBJ databases">
        <title>Deinococcus xinjiangensis NBRC 107630.</title>
        <authorList>
            <person name="Ichikawa N."/>
            <person name="Katano-Makiyama Y."/>
            <person name="Hidaka K."/>
        </authorList>
    </citation>
    <scope>NUCLEOTIDE SEQUENCE [LARGE SCALE GENOMIC DNA]</scope>
    <source>
        <strain evidence="2 3">NBRC 107630</strain>
    </source>
</reference>
<feature type="transmembrane region" description="Helical" evidence="1">
    <location>
        <begin position="68"/>
        <end position="85"/>
    </location>
</feature>
<comment type="caution">
    <text evidence="2">The sequence shown here is derived from an EMBL/GenBank/DDBJ whole genome shotgun (WGS) entry which is preliminary data.</text>
</comment>